<accession>H1UV74</accession>
<dbReference type="Proteomes" id="UP000007174">
    <property type="component" value="Unassembled WGS sequence"/>
</dbReference>
<dbReference type="HOGENOM" id="CLU_2558177_0_0_1"/>
<organism evidence="1 2">
    <name type="scientific">Colletotrichum higginsianum (strain IMI 349063)</name>
    <name type="common">Crucifer anthracnose fungus</name>
    <dbReference type="NCBI Taxonomy" id="759273"/>
    <lineage>
        <taxon>Eukaryota</taxon>
        <taxon>Fungi</taxon>
        <taxon>Dikarya</taxon>
        <taxon>Ascomycota</taxon>
        <taxon>Pezizomycotina</taxon>
        <taxon>Sordariomycetes</taxon>
        <taxon>Hypocreomycetidae</taxon>
        <taxon>Glomerellales</taxon>
        <taxon>Glomerellaceae</taxon>
        <taxon>Colletotrichum</taxon>
        <taxon>Colletotrichum destructivum species complex</taxon>
    </lineage>
</organism>
<protein>
    <submittedName>
        <fullName evidence="1">Uncharacterized protein</fullName>
    </submittedName>
</protein>
<evidence type="ECO:0000313" key="1">
    <source>
        <dbReference type="EMBL" id="CCF31875.1"/>
    </source>
</evidence>
<sequence>MCSTRAQCAAIHAKISSIEFTDLISFSCGGYWSPSSVSSFTTSAPLPSLLQRPTRPCCRFPSSTSSLPFCTWCLSTPDQLPS</sequence>
<evidence type="ECO:0000313" key="2">
    <source>
        <dbReference type="Proteomes" id="UP000007174"/>
    </source>
</evidence>
<proteinExistence type="predicted"/>
<dbReference type="AlphaFoldDB" id="H1UV74"/>
<gene>
    <name evidence="1" type="ORF">CH063_16163</name>
</gene>
<name>H1UV74_COLHI</name>
<dbReference type="EMBL" id="CACQ02000231">
    <property type="protein sequence ID" value="CCF31875.1"/>
    <property type="molecule type" value="Genomic_DNA"/>
</dbReference>
<reference evidence="2" key="1">
    <citation type="journal article" date="2012" name="Nat. Genet.">
        <title>Lifestyle transitions in plant pathogenic Colletotrichum fungi deciphered by genome and transcriptome analyses.</title>
        <authorList>
            <person name="O'Connell R.J."/>
            <person name="Thon M.R."/>
            <person name="Hacquard S."/>
            <person name="Amyotte S.G."/>
            <person name="Kleemann J."/>
            <person name="Torres M.F."/>
            <person name="Damm U."/>
            <person name="Buiate E.A."/>
            <person name="Epstein L."/>
            <person name="Alkan N."/>
            <person name="Altmueller J."/>
            <person name="Alvarado-Balderrama L."/>
            <person name="Bauser C.A."/>
            <person name="Becker C."/>
            <person name="Birren B.W."/>
            <person name="Chen Z."/>
            <person name="Choi J."/>
            <person name="Crouch J.A."/>
            <person name="Duvick J.P."/>
            <person name="Farman M.A."/>
            <person name="Gan P."/>
            <person name="Heiman D."/>
            <person name="Henrissat B."/>
            <person name="Howard R.J."/>
            <person name="Kabbage M."/>
            <person name="Koch C."/>
            <person name="Kracher B."/>
            <person name="Kubo Y."/>
            <person name="Law A.D."/>
            <person name="Lebrun M.-H."/>
            <person name="Lee Y.-H."/>
            <person name="Miyara I."/>
            <person name="Moore N."/>
            <person name="Neumann U."/>
            <person name="Nordstroem K."/>
            <person name="Panaccione D.G."/>
            <person name="Panstruga R."/>
            <person name="Place M."/>
            <person name="Proctor R.H."/>
            <person name="Prusky D."/>
            <person name="Rech G."/>
            <person name="Reinhardt R."/>
            <person name="Rollins J.A."/>
            <person name="Rounsley S."/>
            <person name="Schardl C.L."/>
            <person name="Schwartz D.C."/>
            <person name="Shenoy N."/>
            <person name="Shirasu K."/>
            <person name="Sikhakolli U.R."/>
            <person name="Stueber K."/>
            <person name="Sukno S.A."/>
            <person name="Sweigard J.A."/>
            <person name="Takano Y."/>
            <person name="Takahara H."/>
            <person name="Trail F."/>
            <person name="van der Does H.C."/>
            <person name="Voll L.M."/>
            <person name="Will I."/>
            <person name="Young S."/>
            <person name="Zeng Q."/>
            <person name="Zhang J."/>
            <person name="Zhou S."/>
            <person name="Dickman M.B."/>
            <person name="Schulze-Lefert P."/>
            <person name="Ver Loren van Themaat E."/>
            <person name="Ma L.-J."/>
            <person name="Vaillancourt L.J."/>
        </authorList>
    </citation>
    <scope>NUCLEOTIDE SEQUENCE [LARGE SCALE GENOMIC DNA]</scope>
    <source>
        <strain evidence="2">IMI 349063</strain>
    </source>
</reference>